<evidence type="ECO:0000256" key="1">
    <source>
        <dbReference type="SAM" id="MobiDB-lite"/>
    </source>
</evidence>
<feature type="compositionally biased region" description="Polar residues" evidence="1">
    <location>
        <begin position="169"/>
        <end position="182"/>
    </location>
</feature>
<name>A0A1D1XSF0_9ARAE</name>
<sequence>QQQQQQQQDRPSSAFSLLRVFPLSWIPKLKLTRSKTGPPRPTVPDPSTAVLRPTSHTLPDPRWALSRRLSPDRPFRPSSASDHLSFSPALLDRLVFRAHGDHPDDAAPRRHSCAGDDDARFLDVIKNRTGGVRPFSSSRFPDVPLLSCRSCRGDPERYGLHHSLPVRGSSETLDNSPETGSSDEGDPGRRGPEATQRRPPRARRATRVGAEDVVPPVKPAHTVDGRGSDRTSEKGRRRRQFSGREPGGEEQRGGRRSFSGKARQRSRVKVYSPRAAAAAAAYREETWRVRAAAKEK</sequence>
<proteinExistence type="predicted"/>
<gene>
    <name evidence="2" type="ORF">g.23686</name>
</gene>
<accession>A0A1D1XSF0</accession>
<feature type="compositionally biased region" description="Basic and acidic residues" evidence="1">
    <location>
        <begin position="186"/>
        <end position="196"/>
    </location>
</feature>
<feature type="region of interest" description="Disordered" evidence="1">
    <location>
        <begin position="159"/>
        <end position="272"/>
    </location>
</feature>
<evidence type="ECO:0000313" key="2">
    <source>
        <dbReference type="EMBL" id="JAT45305.1"/>
    </source>
</evidence>
<reference evidence="2" key="1">
    <citation type="submission" date="2015-07" db="EMBL/GenBank/DDBJ databases">
        <title>Transcriptome Assembly of Anthurium amnicola.</title>
        <authorList>
            <person name="Suzuki J."/>
        </authorList>
    </citation>
    <scope>NUCLEOTIDE SEQUENCE</scope>
</reference>
<feature type="non-terminal residue" evidence="2">
    <location>
        <position position="1"/>
    </location>
</feature>
<dbReference type="AlphaFoldDB" id="A0A1D1XSF0"/>
<feature type="compositionally biased region" description="Basic and acidic residues" evidence="1">
    <location>
        <begin position="221"/>
        <end position="234"/>
    </location>
</feature>
<organism evidence="2">
    <name type="scientific">Anthurium amnicola</name>
    <dbReference type="NCBI Taxonomy" id="1678845"/>
    <lineage>
        <taxon>Eukaryota</taxon>
        <taxon>Viridiplantae</taxon>
        <taxon>Streptophyta</taxon>
        <taxon>Embryophyta</taxon>
        <taxon>Tracheophyta</taxon>
        <taxon>Spermatophyta</taxon>
        <taxon>Magnoliopsida</taxon>
        <taxon>Liliopsida</taxon>
        <taxon>Araceae</taxon>
        <taxon>Pothoideae</taxon>
        <taxon>Potheae</taxon>
        <taxon>Anthurium</taxon>
    </lineage>
</organism>
<protein>
    <submittedName>
        <fullName evidence="2">Uncharacterized protein</fullName>
    </submittedName>
</protein>
<dbReference type="EMBL" id="GDJX01022631">
    <property type="protein sequence ID" value="JAT45305.1"/>
    <property type="molecule type" value="Transcribed_RNA"/>
</dbReference>
<feature type="region of interest" description="Disordered" evidence="1">
    <location>
        <begin position="30"/>
        <end position="83"/>
    </location>
</feature>
<feature type="non-terminal residue" evidence="2">
    <location>
        <position position="296"/>
    </location>
</feature>